<proteinExistence type="predicted"/>
<dbReference type="EMBL" id="CP040710">
    <property type="protein sequence ID" value="QCX00700.1"/>
    <property type="molecule type" value="Genomic_DNA"/>
</dbReference>
<dbReference type="KEGG" id="asag:FGM00_11500"/>
<gene>
    <name evidence="1" type="ORF">FGM00_11500</name>
</gene>
<sequence>MDREIKLIWDFKGPNGAQTAVHHEKHLKEYIAVEGLPLHITGSQHLSDMHSLAFMVIAEKDMMAVRDALKPHRAEVWVAQEKK</sequence>
<evidence type="ECO:0008006" key="3">
    <source>
        <dbReference type="Google" id="ProtNLM"/>
    </source>
</evidence>
<protein>
    <recommendedName>
        <fullName evidence="3">YCII-related domain-containing protein</fullName>
    </recommendedName>
</protein>
<accession>A0A5B7SV43</accession>
<evidence type="ECO:0000313" key="1">
    <source>
        <dbReference type="EMBL" id="QCX00700.1"/>
    </source>
</evidence>
<dbReference type="AlphaFoldDB" id="A0A5B7SV43"/>
<dbReference type="RefSeq" id="WP_138853045.1">
    <property type="nucleotide sequence ID" value="NZ_CP040710.1"/>
</dbReference>
<keyword evidence="2" id="KW-1185">Reference proteome</keyword>
<dbReference type="Proteomes" id="UP000310017">
    <property type="component" value="Chromosome"/>
</dbReference>
<reference evidence="1 2" key="1">
    <citation type="submission" date="2019-05" db="EMBL/GenBank/DDBJ databases">
        <title>Genome sequencing of F202Z8.</title>
        <authorList>
            <person name="Kwon Y.M."/>
        </authorList>
    </citation>
    <scope>NUCLEOTIDE SEQUENCE [LARGE SCALE GENOMIC DNA]</scope>
    <source>
        <strain evidence="1 2">F202Z8</strain>
    </source>
</reference>
<name>A0A5B7SV43_9FLAO</name>
<organism evidence="1 2">
    <name type="scientific">Aggregatimonas sangjinii</name>
    <dbReference type="NCBI Taxonomy" id="2583587"/>
    <lineage>
        <taxon>Bacteria</taxon>
        <taxon>Pseudomonadati</taxon>
        <taxon>Bacteroidota</taxon>
        <taxon>Flavobacteriia</taxon>
        <taxon>Flavobacteriales</taxon>
        <taxon>Flavobacteriaceae</taxon>
        <taxon>Aggregatimonas</taxon>
    </lineage>
</organism>
<evidence type="ECO:0000313" key="2">
    <source>
        <dbReference type="Proteomes" id="UP000310017"/>
    </source>
</evidence>
<dbReference type="OrthoDB" id="1445783at2"/>